<dbReference type="EMBL" id="CP091196">
    <property type="protein sequence ID" value="UQS23664.1"/>
    <property type="molecule type" value="Genomic_DNA"/>
</dbReference>
<evidence type="ECO:0000313" key="3">
    <source>
        <dbReference type="Proteomes" id="UP000830158"/>
    </source>
</evidence>
<keyword evidence="1" id="KW-0812">Transmembrane</keyword>
<dbReference type="Proteomes" id="UP000830158">
    <property type="component" value="Chromosome"/>
</dbReference>
<gene>
    <name evidence="2" type="ORF">L1857_12925</name>
</gene>
<dbReference type="RefSeq" id="WP_116110045.1">
    <property type="nucleotide sequence ID" value="NZ_CP091196.1"/>
</dbReference>
<accession>A0ABY4NUA9</accession>
<protein>
    <recommendedName>
        <fullName evidence="4">Alkaline shock response membrane anchor protein AmaP</fullName>
    </recommendedName>
</protein>
<keyword evidence="3" id="KW-1185">Reference proteome</keyword>
<evidence type="ECO:0000256" key="1">
    <source>
        <dbReference type="SAM" id="Phobius"/>
    </source>
</evidence>
<keyword evidence="1" id="KW-1133">Transmembrane helix</keyword>
<reference evidence="2" key="1">
    <citation type="submission" date="2022-01" db="EMBL/GenBank/DDBJ databases">
        <title>PSI-footprinting approach for the identification of protein synthesis inhibitor producers.</title>
        <authorList>
            <person name="Handel F."/>
            <person name="Kulik A."/>
            <person name="Wex K.W."/>
            <person name="Berscheid A."/>
            <person name="Saur J.S."/>
            <person name="Winkler A."/>
            <person name="Wibberg D."/>
            <person name="Kalinowski J."/>
            <person name="Broetz-Oesterhelt H."/>
            <person name="Mast Y."/>
        </authorList>
    </citation>
    <scope>NUCLEOTIDE SEQUENCE</scope>
    <source>
        <strain evidence="2">KNN 49.3e</strain>
    </source>
</reference>
<keyword evidence="1" id="KW-0472">Membrane</keyword>
<sequence>MTSLNRPARLNRTLLALCGLVLLAAGAFTLGTHFRLLTVLAPDSPLVPGTASPPTWALYAAAAAGIVVALLALRWLLAQLAHRPKTTTWRFEQNPDTGRTELGASTAIAPLLAEVETYPGVHSARGTLAGQQDNPTLALVVTVEQDGDPTHIRHRLDTDGLPRLRQALDLEALPTTVEFRFSTKTVSRIQ</sequence>
<feature type="transmembrane region" description="Helical" evidence="1">
    <location>
        <begin position="56"/>
        <end position="77"/>
    </location>
</feature>
<proteinExistence type="predicted"/>
<evidence type="ECO:0008006" key="4">
    <source>
        <dbReference type="Google" id="ProtNLM"/>
    </source>
</evidence>
<organism evidence="2 3">
    <name type="scientific">Amycolatopsis thermalba</name>
    <dbReference type="NCBI Taxonomy" id="944492"/>
    <lineage>
        <taxon>Bacteria</taxon>
        <taxon>Bacillati</taxon>
        <taxon>Actinomycetota</taxon>
        <taxon>Actinomycetes</taxon>
        <taxon>Pseudonocardiales</taxon>
        <taxon>Pseudonocardiaceae</taxon>
        <taxon>Amycolatopsis</taxon>
    </lineage>
</organism>
<evidence type="ECO:0000313" key="2">
    <source>
        <dbReference type="EMBL" id="UQS23664.1"/>
    </source>
</evidence>
<name>A0ABY4NUA9_9PSEU</name>